<dbReference type="Gene3D" id="3.90.1200.10">
    <property type="match status" value="1"/>
</dbReference>
<dbReference type="EMBL" id="CAJNRG010003200">
    <property type="protein sequence ID" value="CAF2054141.1"/>
    <property type="molecule type" value="Genomic_DNA"/>
</dbReference>
<evidence type="ECO:0000313" key="6">
    <source>
        <dbReference type="EMBL" id="CAF4220255.1"/>
    </source>
</evidence>
<keyword evidence="7" id="KW-1185">Reference proteome</keyword>
<dbReference type="Proteomes" id="UP000663842">
    <property type="component" value="Unassembled WGS sequence"/>
</dbReference>
<protein>
    <recommendedName>
        <fullName evidence="1">protein-ribulosamine 3-kinase</fullName>
        <ecNumber evidence="1">2.7.1.172</ecNumber>
    </recommendedName>
</protein>
<dbReference type="Proteomes" id="UP000663856">
    <property type="component" value="Unassembled WGS sequence"/>
</dbReference>
<accession>A0A816PYK3</accession>
<dbReference type="AlphaFoldDB" id="A0A816PYK3"/>
<evidence type="ECO:0000256" key="2">
    <source>
        <dbReference type="ARBA" id="ARBA00048655"/>
    </source>
</evidence>
<dbReference type="Gene3D" id="3.40.50.620">
    <property type="entry name" value="HUPs"/>
    <property type="match status" value="1"/>
</dbReference>
<reference evidence="3" key="1">
    <citation type="submission" date="2021-02" db="EMBL/GenBank/DDBJ databases">
        <authorList>
            <person name="Nowell W R."/>
        </authorList>
    </citation>
    <scope>NUCLEOTIDE SEQUENCE</scope>
</reference>
<evidence type="ECO:0000256" key="1">
    <source>
        <dbReference type="ARBA" id="ARBA00011961"/>
    </source>
</evidence>
<dbReference type="EC" id="2.7.1.172" evidence="1"/>
<gene>
    <name evidence="5" type="ORF">OVN521_LOCUS27114</name>
    <name evidence="6" type="ORF">UXM345_LOCUS29058</name>
    <name evidence="4" type="ORF">WKI299_LOCUS25450</name>
    <name evidence="3" type="ORF">XDN619_LOCUS9288</name>
</gene>
<dbReference type="GO" id="GO:0000309">
    <property type="term" value="F:nicotinamide-nucleotide adenylyltransferase activity"/>
    <property type="evidence" value="ECO:0007669"/>
    <property type="project" value="TreeGrafter"/>
</dbReference>
<evidence type="ECO:0000313" key="7">
    <source>
        <dbReference type="Proteomes" id="UP000663866"/>
    </source>
</evidence>
<dbReference type="Proteomes" id="UP000663866">
    <property type="component" value="Unassembled WGS sequence"/>
</dbReference>
<dbReference type="PANTHER" id="PTHR12039:SF0">
    <property type="entry name" value="NICOTINAMIDE-NUCLEOTIDE ADENYLYLTRANSFERASE"/>
    <property type="match status" value="1"/>
</dbReference>
<evidence type="ECO:0000313" key="3">
    <source>
        <dbReference type="EMBL" id="CAF2054141.1"/>
    </source>
</evidence>
<dbReference type="Proteomes" id="UP000663887">
    <property type="component" value="Unassembled WGS sequence"/>
</dbReference>
<dbReference type="EMBL" id="CAJNRF010010979">
    <property type="protein sequence ID" value="CAF2126598.1"/>
    <property type="molecule type" value="Genomic_DNA"/>
</dbReference>
<dbReference type="InterPro" id="IPR051182">
    <property type="entry name" value="Euk_NMN_adenylyltrnsfrase"/>
</dbReference>
<sequence>MELILLCDRLIPYVPWLLNTHQAQIQPCLLHGDWNSRNWSIDENDNLTMFDACPFYGPYEADIYTMPHTLIQSYFEAIGGSIDGYEMRFNLYNLVRLLRCVGDIEHSLWRAETFECLRQLLTYCGAWTTPLVRFPCGGKLSFDKINHSSDVNSKKKQAILVYGGSFCPIHLNHLVVIDFAANALESLPHSFEILGSYLCPPSSSWLRKKIAEKHLPDGHREALLLLATEGTRWMVSRSYCSPDKLSQAILQECDDRFGEGFNISIIHICGIDAIENNTRILSTQYSLAVVDRPGYDSKTLWKEILENVTPDNRERLIWIAPWTGEMRSSTQLRKLLTNVTSNHVTLRQDLRDLVPTSCIDYILEYNIGQWFQ</sequence>
<dbReference type="SUPFAM" id="SSF56112">
    <property type="entry name" value="Protein kinase-like (PK-like)"/>
    <property type="match status" value="1"/>
</dbReference>
<proteinExistence type="predicted"/>
<comment type="catalytic activity">
    <reaction evidence="2">
        <text>N(6)-D-ribulosyl-L-lysyl-[protein] + ATP = N(6)-(3-O-phospho-D-ribulosyl)-L-lysyl-[protein] + ADP + H(+)</text>
        <dbReference type="Rhea" id="RHEA:48432"/>
        <dbReference type="Rhea" id="RHEA-COMP:12103"/>
        <dbReference type="Rhea" id="RHEA-COMP:12104"/>
        <dbReference type="ChEBI" id="CHEBI:15378"/>
        <dbReference type="ChEBI" id="CHEBI:30616"/>
        <dbReference type="ChEBI" id="CHEBI:90418"/>
        <dbReference type="ChEBI" id="CHEBI:90420"/>
        <dbReference type="ChEBI" id="CHEBI:456216"/>
        <dbReference type="EC" id="2.7.1.172"/>
    </reaction>
    <physiologicalReaction direction="left-to-right" evidence="2">
        <dbReference type="Rhea" id="RHEA:48433"/>
    </physiologicalReaction>
</comment>
<dbReference type="Pfam" id="PF03881">
    <property type="entry name" value="Fructosamin_kin"/>
    <property type="match status" value="1"/>
</dbReference>
<organism evidence="3 8">
    <name type="scientific">Rotaria magnacalcarata</name>
    <dbReference type="NCBI Taxonomy" id="392030"/>
    <lineage>
        <taxon>Eukaryota</taxon>
        <taxon>Metazoa</taxon>
        <taxon>Spiralia</taxon>
        <taxon>Gnathifera</taxon>
        <taxon>Rotifera</taxon>
        <taxon>Eurotatoria</taxon>
        <taxon>Bdelloidea</taxon>
        <taxon>Philodinida</taxon>
        <taxon>Philodinidae</taxon>
        <taxon>Rotaria</taxon>
    </lineage>
</organism>
<dbReference type="GO" id="GO:0102193">
    <property type="term" value="F:protein-ribulosamine 3-kinase activity"/>
    <property type="evidence" value="ECO:0007669"/>
    <property type="project" value="UniProtKB-EC"/>
</dbReference>
<dbReference type="PANTHER" id="PTHR12039">
    <property type="entry name" value="NICOTINAMIDE MONONUCLEOTIDE ADENYLYLTRANSFERASE"/>
    <property type="match status" value="1"/>
</dbReference>
<dbReference type="GO" id="GO:0004515">
    <property type="term" value="F:nicotinate-nucleotide adenylyltransferase activity"/>
    <property type="evidence" value="ECO:0007669"/>
    <property type="project" value="TreeGrafter"/>
</dbReference>
<dbReference type="EMBL" id="CAJOBF010006971">
    <property type="protein sequence ID" value="CAF4220255.1"/>
    <property type="molecule type" value="Genomic_DNA"/>
</dbReference>
<dbReference type="InterPro" id="IPR014729">
    <property type="entry name" value="Rossmann-like_a/b/a_fold"/>
</dbReference>
<evidence type="ECO:0000313" key="8">
    <source>
        <dbReference type="Proteomes" id="UP000663887"/>
    </source>
</evidence>
<name>A0A816PYK3_9BILA</name>
<dbReference type="InterPro" id="IPR011009">
    <property type="entry name" value="Kinase-like_dom_sf"/>
</dbReference>
<comment type="caution">
    <text evidence="3">The sequence shown here is derived from an EMBL/GenBank/DDBJ whole genome shotgun (WGS) entry which is preliminary data.</text>
</comment>
<dbReference type="SUPFAM" id="SSF52374">
    <property type="entry name" value="Nucleotidylyl transferase"/>
    <property type="match status" value="1"/>
</dbReference>
<evidence type="ECO:0000313" key="5">
    <source>
        <dbReference type="EMBL" id="CAF4214946.1"/>
    </source>
</evidence>
<dbReference type="InterPro" id="IPR016477">
    <property type="entry name" value="Fructo-/Ketosamine-3-kinase"/>
</dbReference>
<evidence type="ECO:0000313" key="4">
    <source>
        <dbReference type="EMBL" id="CAF2126598.1"/>
    </source>
</evidence>
<dbReference type="EMBL" id="CAJOBG010007376">
    <property type="protein sequence ID" value="CAF4214946.1"/>
    <property type="molecule type" value="Genomic_DNA"/>
</dbReference>
<dbReference type="GO" id="GO:0009435">
    <property type="term" value="P:NAD+ biosynthetic process"/>
    <property type="evidence" value="ECO:0007669"/>
    <property type="project" value="TreeGrafter"/>
</dbReference>